<accession>A0A2K4ZGR3</accession>
<dbReference type="EMBL" id="OFSM01000011">
    <property type="protein sequence ID" value="SOY29634.1"/>
    <property type="molecule type" value="Genomic_DNA"/>
</dbReference>
<keyword evidence="2" id="KW-1185">Reference proteome</keyword>
<sequence>MLKLPIKKKWLDMILTMEKPEEYRQIKPYWTVRIIHWLGFQDSETDTVMELLREKRTEKALPVILQNGYGADAPEVEVMCTLSIGAGREEWGAAPGKEYFRFHIEKVSKFMGADVV</sequence>
<evidence type="ECO:0000313" key="2">
    <source>
        <dbReference type="Proteomes" id="UP000236311"/>
    </source>
</evidence>
<dbReference type="AlphaFoldDB" id="A0A2K4ZGR3"/>
<dbReference type="Proteomes" id="UP000236311">
    <property type="component" value="Unassembled WGS sequence"/>
</dbReference>
<dbReference type="OrthoDB" id="2053364at2"/>
<proteinExistence type="predicted"/>
<gene>
    <name evidence="1" type="ORF">AMURIS_02355</name>
</gene>
<organism evidence="1 2">
    <name type="scientific">Acetatifactor muris</name>
    <dbReference type="NCBI Taxonomy" id="879566"/>
    <lineage>
        <taxon>Bacteria</taxon>
        <taxon>Bacillati</taxon>
        <taxon>Bacillota</taxon>
        <taxon>Clostridia</taxon>
        <taxon>Lachnospirales</taxon>
        <taxon>Lachnospiraceae</taxon>
        <taxon>Acetatifactor</taxon>
    </lineage>
</organism>
<reference evidence="1 2" key="1">
    <citation type="submission" date="2018-01" db="EMBL/GenBank/DDBJ databases">
        <authorList>
            <person name="Gaut B.S."/>
            <person name="Morton B.R."/>
            <person name="Clegg M.T."/>
            <person name="Duvall M.R."/>
        </authorList>
    </citation>
    <scope>NUCLEOTIDE SEQUENCE [LARGE SCALE GENOMIC DNA]</scope>
    <source>
        <strain evidence="1">GP69</strain>
    </source>
</reference>
<dbReference type="RefSeq" id="WP_103239735.1">
    <property type="nucleotide sequence ID" value="NZ_JANJZD010000010.1"/>
</dbReference>
<protein>
    <submittedName>
        <fullName evidence="1">Uncharacterized protein</fullName>
    </submittedName>
</protein>
<evidence type="ECO:0000313" key="1">
    <source>
        <dbReference type="EMBL" id="SOY29634.1"/>
    </source>
</evidence>
<name>A0A2K4ZGR3_9FIRM</name>